<accession>A0A5D0MG61</accession>
<keyword evidence="1" id="KW-1133">Transmembrane helix</keyword>
<comment type="caution">
    <text evidence="2">The sequence shown here is derived from an EMBL/GenBank/DDBJ whole genome shotgun (WGS) entry which is preliminary data.</text>
</comment>
<keyword evidence="1" id="KW-0472">Membrane</keyword>
<dbReference type="InterPro" id="IPR007462">
    <property type="entry name" value="COV1-like"/>
</dbReference>
<evidence type="ECO:0000256" key="1">
    <source>
        <dbReference type="SAM" id="Phobius"/>
    </source>
</evidence>
<dbReference type="AlphaFoldDB" id="A0A5D0MG61"/>
<organism evidence="2 3">
    <name type="scientific">Candidatus Mcinerneyibacterium aminivorans</name>
    <dbReference type="NCBI Taxonomy" id="2703815"/>
    <lineage>
        <taxon>Bacteria</taxon>
        <taxon>Candidatus Macinerneyibacteriota</taxon>
        <taxon>Candidatus Mcinerneyibacteria</taxon>
        <taxon>Candidatus Mcinerneyibacteriales</taxon>
        <taxon>Candidatus Mcinerneyibacteriaceae</taxon>
        <taxon>Candidatus Mcinerneyibacterium</taxon>
    </lineage>
</organism>
<dbReference type="EMBL" id="VSIX01000035">
    <property type="protein sequence ID" value="TYB31402.1"/>
    <property type="molecule type" value="Genomic_DNA"/>
</dbReference>
<proteinExistence type="predicted"/>
<keyword evidence="3" id="KW-1185">Reference proteome</keyword>
<evidence type="ECO:0000313" key="2">
    <source>
        <dbReference type="EMBL" id="TYB31402.1"/>
    </source>
</evidence>
<dbReference type="Proteomes" id="UP000324143">
    <property type="component" value="Unassembled WGS sequence"/>
</dbReference>
<gene>
    <name evidence="2" type="ORF">FXF47_04490</name>
</gene>
<feature type="transmembrane region" description="Helical" evidence="1">
    <location>
        <begin position="57"/>
        <end position="78"/>
    </location>
</feature>
<dbReference type="PANTHER" id="PTHR31876">
    <property type="entry name" value="COV-LIKE PROTEIN 1"/>
    <property type="match status" value="1"/>
</dbReference>
<protein>
    <submittedName>
        <fullName evidence="2">DUF502 domain-containing protein</fullName>
    </submittedName>
</protein>
<name>A0A5D0MG61_9BACT</name>
<dbReference type="Pfam" id="PF04367">
    <property type="entry name" value="DUF502"/>
    <property type="match status" value="1"/>
</dbReference>
<keyword evidence="1" id="KW-0812">Transmembrane</keyword>
<dbReference type="PANTHER" id="PTHR31876:SF26">
    <property type="entry name" value="PROTEIN LIKE COV 2"/>
    <property type="match status" value="1"/>
</dbReference>
<reference evidence="2" key="1">
    <citation type="submission" date="2019-08" db="EMBL/GenBank/DDBJ databases">
        <title>Genomic characterization of a novel candidate phylum (ARYD3) from a high temperature, high salinity tertiary oil reservoir in north central Oklahoma, USA.</title>
        <authorList>
            <person name="Youssef N.H."/>
            <person name="Yadav A."/>
            <person name="Elshahed M.S."/>
        </authorList>
    </citation>
    <scope>NUCLEOTIDE SEQUENCE [LARGE SCALE GENOMIC DNA]</scope>
    <source>
        <strain evidence="2">ARYD3</strain>
    </source>
</reference>
<feature type="transmembrane region" description="Helical" evidence="1">
    <location>
        <begin position="15"/>
        <end position="37"/>
    </location>
</feature>
<evidence type="ECO:0000313" key="3">
    <source>
        <dbReference type="Proteomes" id="UP000324143"/>
    </source>
</evidence>
<sequence length="214" mass="24433">MLKIKRFISWIKKNFVTGIITILPFALTIYIIYFFIIKTDNLLGGYLLKYFNLKIPGLGFIIIIFVIFILGLLVRNYLGAKLLLFSEYIIDKMPFINRLYKSIKHVTTSLIGSGKNIFKSVVLIEYPRKGVYSLGFVTENMNNSFNEKINGLKTSNYYAIFIPSTPNPTTGYLLYIKKKEVIQLDITVEEAMKIILSGAIVKGKQFGNTKGENK</sequence>